<evidence type="ECO:0000313" key="3">
    <source>
        <dbReference type="Proteomes" id="UP000192276"/>
    </source>
</evidence>
<comment type="caution">
    <text evidence="2">The sequence shown here is derived from an EMBL/GenBank/DDBJ whole genome shotgun (WGS) entry which is preliminary data.</text>
</comment>
<proteinExistence type="predicted"/>
<sequence length="189" mass="21651">MKWPILLMPVLLTLACDSRKKEEELHKREIAINEKEQQLLLKEKTLQLKEEELLKRENRVDSTTARDSTHIIDPGLTGTWFVNMTCTETTCAGSAVGDTKSETWQMAYESSTLIVRAMSNNQLIRVYTGNYTGNTIELTEEETNAAASTKMVVRLTFVDKTHLEGQRVITRPDCRILYSLQLEKERVQN</sequence>
<protein>
    <submittedName>
        <fullName evidence="2">Uncharacterized protein</fullName>
    </submittedName>
</protein>
<evidence type="ECO:0000313" key="2">
    <source>
        <dbReference type="EMBL" id="OQP64549.1"/>
    </source>
</evidence>
<feature type="coiled-coil region" evidence="1">
    <location>
        <begin position="18"/>
        <end position="52"/>
    </location>
</feature>
<gene>
    <name evidence="2" type="ORF">A4R26_15990</name>
</gene>
<dbReference type="EMBL" id="LWBP01000089">
    <property type="protein sequence ID" value="OQP64549.1"/>
    <property type="molecule type" value="Genomic_DNA"/>
</dbReference>
<dbReference type="STRING" id="550983.A4R26_15990"/>
<keyword evidence="1" id="KW-0175">Coiled coil</keyword>
<dbReference type="RefSeq" id="WP_081163539.1">
    <property type="nucleotide sequence ID" value="NZ_LWBP01000089.1"/>
</dbReference>
<dbReference type="OrthoDB" id="766447at2"/>
<dbReference type="PROSITE" id="PS51257">
    <property type="entry name" value="PROKAR_LIPOPROTEIN"/>
    <property type="match status" value="1"/>
</dbReference>
<evidence type="ECO:0000256" key="1">
    <source>
        <dbReference type="SAM" id="Coils"/>
    </source>
</evidence>
<dbReference type="AlphaFoldDB" id="A0A1V9G1M8"/>
<organism evidence="2 3">
    <name type="scientific">Niastella populi</name>
    <dbReference type="NCBI Taxonomy" id="550983"/>
    <lineage>
        <taxon>Bacteria</taxon>
        <taxon>Pseudomonadati</taxon>
        <taxon>Bacteroidota</taxon>
        <taxon>Chitinophagia</taxon>
        <taxon>Chitinophagales</taxon>
        <taxon>Chitinophagaceae</taxon>
        <taxon>Niastella</taxon>
    </lineage>
</organism>
<dbReference type="Proteomes" id="UP000192276">
    <property type="component" value="Unassembled WGS sequence"/>
</dbReference>
<name>A0A1V9G1M8_9BACT</name>
<accession>A0A1V9G1M8</accession>
<reference evidence="3" key="1">
    <citation type="submission" date="2016-04" db="EMBL/GenBank/DDBJ databases">
        <authorList>
            <person name="Chen L."/>
            <person name="Zhuang W."/>
            <person name="Wang G."/>
        </authorList>
    </citation>
    <scope>NUCLEOTIDE SEQUENCE [LARGE SCALE GENOMIC DNA]</scope>
    <source>
        <strain evidence="3">208</strain>
    </source>
</reference>
<keyword evidence="3" id="KW-1185">Reference proteome</keyword>